<evidence type="ECO:0000313" key="2">
    <source>
        <dbReference type="EMBL" id="MDQ0165407.1"/>
    </source>
</evidence>
<gene>
    <name evidence="2" type="ORF">J2S11_001307</name>
</gene>
<evidence type="ECO:0000313" key="3">
    <source>
        <dbReference type="Proteomes" id="UP001235840"/>
    </source>
</evidence>
<feature type="domain" description="RNHCP" evidence="1">
    <location>
        <begin position="8"/>
        <end position="91"/>
    </location>
</feature>
<dbReference type="RefSeq" id="WP_307392472.1">
    <property type="nucleotide sequence ID" value="NZ_BAAADK010000045.1"/>
</dbReference>
<keyword evidence="3" id="KW-1185">Reference proteome</keyword>
<protein>
    <submittedName>
        <fullName evidence="2">RNase P subunit RPR2</fullName>
    </submittedName>
</protein>
<reference evidence="2 3" key="1">
    <citation type="submission" date="2023-07" db="EMBL/GenBank/DDBJ databases">
        <title>Genomic Encyclopedia of Type Strains, Phase IV (KMG-IV): sequencing the most valuable type-strain genomes for metagenomic binning, comparative biology and taxonomic classification.</title>
        <authorList>
            <person name="Goeker M."/>
        </authorList>
    </citation>
    <scope>NUCLEOTIDE SEQUENCE [LARGE SCALE GENOMIC DNA]</scope>
    <source>
        <strain evidence="2 3">DSM 12751</strain>
    </source>
</reference>
<evidence type="ECO:0000259" key="1">
    <source>
        <dbReference type="Pfam" id="PF12647"/>
    </source>
</evidence>
<accession>A0ABT9VX70</accession>
<dbReference type="Proteomes" id="UP001235840">
    <property type="component" value="Unassembled WGS sequence"/>
</dbReference>
<dbReference type="EMBL" id="JAUSTY010000004">
    <property type="protein sequence ID" value="MDQ0165407.1"/>
    <property type="molecule type" value="Genomic_DNA"/>
</dbReference>
<dbReference type="InterPro" id="IPR024439">
    <property type="entry name" value="RNHCP"/>
</dbReference>
<organism evidence="2 3">
    <name type="scientific">Caldalkalibacillus horti</name>
    <dbReference type="NCBI Taxonomy" id="77523"/>
    <lineage>
        <taxon>Bacteria</taxon>
        <taxon>Bacillati</taxon>
        <taxon>Bacillota</taxon>
        <taxon>Bacilli</taxon>
        <taxon>Bacillales</taxon>
        <taxon>Bacillaceae</taxon>
        <taxon>Caldalkalibacillus</taxon>
    </lineage>
</organism>
<proteinExistence type="predicted"/>
<dbReference type="Pfam" id="PF12647">
    <property type="entry name" value="RNHCP"/>
    <property type="match status" value="1"/>
</dbReference>
<comment type="caution">
    <text evidence="2">The sequence shown here is derived from an EMBL/GenBank/DDBJ whole genome shotgun (WGS) entry which is preliminary data.</text>
</comment>
<sequence length="100" mass="11312">MSKKAENNGFMCEHCGAVILPLTNGSYRNHCPECLYSKHMDEDPGDRQSTCKGLMKPIDLIIHSKKGYQIIHQCLQCGAIRRNKIAQDTVQSDNVYLLMN</sequence>
<name>A0ABT9VX70_9BACI</name>